<proteinExistence type="predicted"/>
<evidence type="ECO:0000313" key="1">
    <source>
        <dbReference type="EMBL" id="GFB31285.1"/>
    </source>
</evidence>
<gene>
    <name evidence="1" type="ORF">Tci_703256</name>
</gene>
<name>A0A699LCC1_TANCI</name>
<organism evidence="1">
    <name type="scientific">Tanacetum cinerariifolium</name>
    <name type="common">Dalmatian daisy</name>
    <name type="synonym">Chrysanthemum cinerariifolium</name>
    <dbReference type="NCBI Taxonomy" id="118510"/>
    <lineage>
        <taxon>Eukaryota</taxon>
        <taxon>Viridiplantae</taxon>
        <taxon>Streptophyta</taxon>
        <taxon>Embryophyta</taxon>
        <taxon>Tracheophyta</taxon>
        <taxon>Spermatophyta</taxon>
        <taxon>Magnoliopsida</taxon>
        <taxon>eudicotyledons</taxon>
        <taxon>Gunneridae</taxon>
        <taxon>Pentapetalae</taxon>
        <taxon>asterids</taxon>
        <taxon>campanulids</taxon>
        <taxon>Asterales</taxon>
        <taxon>Asteraceae</taxon>
        <taxon>Asteroideae</taxon>
        <taxon>Anthemideae</taxon>
        <taxon>Anthemidinae</taxon>
        <taxon>Tanacetum</taxon>
    </lineage>
</organism>
<dbReference type="PANTHER" id="PTHR13343">
    <property type="entry name" value="CREG1 PROTEIN"/>
    <property type="match status" value="1"/>
</dbReference>
<accession>A0A699LCC1</accession>
<dbReference type="PANTHER" id="PTHR13343:SF29">
    <property type="entry name" value="PYRIDOXAMINE 5'-PHOSPHATE OXIDASE FAMILY PROTEIN"/>
    <property type="match status" value="1"/>
</dbReference>
<dbReference type="EMBL" id="BKCJ010599508">
    <property type="protein sequence ID" value="GFB31285.1"/>
    <property type="molecule type" value="Genomic_DNA"/>
</dbReference>
<reference evidence="1" key="1">
    <citation type="journal article" date="2019" name="Sci. Rep.">
        <title>Draft genome of Tanacetum cinerariifolium, the natural source of mosquito coil.</title>
        <authorList>
            <person name="Yamashiro T."/>
            <person name="Shiraishi A."/>
            <person name="Satake H."/>
            <person name="Nakayama K."/>
        </authorList>
    </citation>
    <scope>NUCLEOTIDE SEQUENCE</scope>
</reference>
<sequence>FNGEAKSRWVNVSEYEAFRPDKIAVDGGKQNLKELNAIFSKPIKEVLSLEMEVDDAALISIDSNGTNVCVCQVNYEVH</sequence>
<protein>
    <submittedName>
        <fullName evidence="1">FMN-binding split barrel</fullName>
    </submittedName>
</protein>
<comment type="caution">
    <text evidence="1">The sequence shown here is derived from an EMBL/GenBank/DDBJ whole genome shotgun (WGS) entry which is preliminary data.</text>
</comment>
<feature type="non-terminal residue" evidence="1">
    <location>
        <position position="1"/>
    </location>
</feature>
<dbReference type="AlphaFoldDB" id="A0A699LCC1"/>